<dbReference type="SMART" id="SM00342">
    <property type="entry name" value="HTH_ARAC"/>
    <property type="match status" value="1"/>
</dbReference>
<comment type="caution">
    <text evidence="5">The sequence shown here is derived from an EMBL/GenBank/DDBJ whole genome shotgun (WGS) entry which is preliminary data.</text>
</comment>
<dbReference type="InterPro" id="IPR018060">
    <property type="entry name" value="HTH_AraC"/>
</dbReference>
<name>A0ABT1NGN3_9FIRM</name>
<proteinExistence type="predicted"/>
<keyword evidence="2" id="KW-0238">DNA-binding</keyword>
<dbReference type="PANTHER" id="PTHR46796">
    <property type="entry name" value="HTH-TYPE TRANSCRIPTIONAL ACTIVATOR RHAS-RELATED"/>
    <property type="match status" value="1"/>
</dbReference>
<dbReference type="Gene3D" id="1.10.10.60">
    <property type="entry name" value="Homeodomain-like"/>
    <property type="match status" value="1"/>
</dbReference>
<reference evidence="5 6" key="1">
    <citation type="submission" date="2021-10" db="EMBL/GenBank/DDBJ databases">
        <title>Lutispora strain m25 sp. nov., a thermophilic, non-spore-forming bacterium isolated from a lab-scale methanogenic bioreactor digesting anaerobic sludge.</title>
        <authorList>
            <person name="El Houari A."/>
            <person name="Mcdonald J."/>
        </authorList>
    </citation>
    <scope>NUCLEOTIDE SEQUENCE [LARGE SCALE GENOMIC DNA]</scope>
    <source>
        <strain evidence="6">m25</strain>
    </source>
</reference>
<keyword evidence="6" id="KW-1185">Reference proteome</keyword>
<evidence type="ECO:0000256" key="2">
    <source>
        <dbReference type="ARBA" id="ARBA00023125"/>
    </source>
</evidence>
<accession>A0ABT1NGN3</accession>
<evidence type="ECO:0000256" key="3">
    <source>
        <dbReference type="ARBA" id="ARBA00023163"/>
    </source>
</evidence>
<organism evidence="5 6">
    <name type="scientific">Lutispora saccharofermentans</name>
    <dbReference type="NCBI Taxonomy" id="3024236"/>
    <lineage>
        <taxon>Bacteria</taxon>
        <taxon>Bacillati</taxon>
        <taxon>Bacillota</taxon>
        <taxon>Clostridia</taxon>
        <taxon>Lutisporales</taxon>
        <taxon>Lutisporaceae</taxon>
        <taxon>Lutispora</taxon>
    </lineage>
</organism>
<dbReference type="InterPro" id="IPR050204">
    <property type="entry name" value="AraC_XylS_family_regulators"/>
</dbReference>
<evidence type="ECO:0000256" key="1">
    <source>
        <dbReference type="ARBA" id="ARBA00023015"/>
    </source>
</evidence>
<dbReference type="Proteomes" id="UP001651880">
    <property type="component" value="Unassembled WGS sequence"/>
</dbReference>
<dbReference type="Pfam" id="PF12833">
    <property type="entry name" value="HTH_18"/>
    <property type="match status" value="1"/>
</dbReference>
<keyword evidence="1" id="KW-0805">Transcription regulation</keyword>
<evidence type="ECO:0000313" key="6">
    <source>
        <dbReference type="Proteomes" id="UP001651880"/>
    </source>
</evidence>
<gene>
    <name evidence="5" type="ORF">LJD61_12865</name>
</gene>
<keyword evidence="3" id="KW-0804">Transcription</keyword>
<evidence type="ECO:0000313" key="5">
    <source>
        <dbReference type="EMBL" id="MCQ1530438.1"/>
    </source>
</evidence>
<dbReference type="PROSITE" id="PS01124">
    <property type="entry name" value="HTH_ARAC_FAMILY_2"/>
    <property type="match status" value="1"/>
</dbReference>
<dbReference type="RefSeq" id="WP_255227964.1">
    <property type="nucleotide sequence ID" value="NZ_JAJEKE010000012.1"/>
</dbReference>
<protein>
    <submittedName>
        <fullName evidence="5">Helix-turn-helix domain-containing protein</fullName>
    </submittedName>
</protein>
<feature type="domain" description="HTH araC/xylS-type" evidence="4">
    <location>
        <begin position="165"/>
        <end position="268"/>
    </location>
</feature>
<evidence type="ECO:0000259" key="4">
    <source>
        <dbReference type="PROSITE" id="PS01124"/>
    </source>
</evidence>
<dbReference type="EMBL" id="JAJEKE010000012">
    <property type="protein sequence ID" value="MCQ1530438.1"/>
    <property type="molecule type" value="Genomic_DNA"/>
</dbReference>
<dbReference type="InterPro" id="IPR009057">
    <property type="entry name" value="Homeodomain-like_sf"/>
</dbReference>
<sequence>MNSAGRSAHQNITPLQPSLRCQLQYSERLLKWNPFSKKNLALCYQFKTGESGKPIRLIPDACLDFLFHCNEDNPSAIISGIQTIPYDLELEPNSVYFGFKPYSLMGMKQLPIAWHEILDNKISFSEQFGNTRIIEALASLNTFEDRVEAIQSFALDAMINAGYTPDFVELSELYICNEKGNVKMDTLNEYTGYTGRYCREKFKEALGISIKSYANIMRFQNAVRGLFNAQNDDCLSDVVFDNGYFDQSHLNREFRRYSGEPPLSYRREYLSR</sequence>
<dbReference type="SUPFAM" id="SSF46689">
    <property type="entry name" value="Homeodomain-like"/>
    <property type="match status" value="1"/>
</dbReference>